<dbReference type="PANTHER" id="PTHR30419:SF8">
    <property type="entry name" value="NITROGEN ASSIMILATION TRANSCRIPTIONAL ACTIVATOR-RELATED"/>
    <property type="match status" value="1"/>
</dbReference>
<dbReference type="PANTHER" id="PTHR30419">
    <property type="entry name" value="HTH-TYPE TRANSCRIPTIONAL REGULATOR YBHD"/>
    <property type="match status" value="1"/>
</dbReference>
<evidence type="ECO:0000313" key="7">
    <source>
        <dbReference type="Proteomes" id="UP000613011"/>
    </source>
</evidence>
<dbReference type="PRINTS" id="PR00039">
    <property type="entry name" value="HTHLYSR"/>
</dbReference>
<evidence type="ECO:0000256" key="2">
    <source>
        <dbReference type="ARBA" id="ARBA00023015"/>
    </source>
</evidence>
<dbReference type="Pfam" id="PF00126">
    <property type="entry name" value="HTH_1"/>
    <property type="match status" value="1"/>
</dbReference>
<reference evidence="6" key="1">
    <citation type="submission" date="2021-01" db="EMBL/GenBank/DDBJ databases">
        <title>Ramlibacter sp. strain AW1 16S ribosomal RNA gene Genome sequencing and assembly.</title>
        <authorList>
            <person name="Kang M."/>
        </authorList>
    </citation>
    <scope>NUCLEOTIDE SEQUENCE</scope>
    <source>
        <strain evidence="6">AW1</strain>
    </source>
</reference>
<name>A0A937D520_9BURK</name>
<dbReference type="SUPFAM" id="SSF46785">
    <property type="entry name" value="Winged helix' DNA-binding domain"/>
    <property type="match status" value="1"/>
</dbReference>
<keyword evidence="7" id="KW-1185">Reference proteome</keyword>
<proteinExistence type="inferred from homology"/>
<sequence>MNTSRIKMRHLHCLVVVAQERSMLKAAEVLALTQPAVSKTIAELEALVGRELLHRHPRGVDLTPAGSVLAEHAGASLRNLREGLDAAAGQPLVQQPSVSLGALPNVSVTLLPLALQSLRKRHPRLLVRVASGTNAQLMSRLRQGELDFVFGRLAEPADMMNLHFEHLFSEPLVAVVRPGHALARQRRLRPQALDGQDVILPTVGTVIRRTLDAWLVTRGVTLSGCVLETVDTTFAAQHLQRSDAVWFVPSSLAQGLHDVPVRALDLDMADTEGPVGITYRRDQELAGAAALMAEALRLQVARRKPGGRPTRG</sequence>
<evidence type="ECO:0000313" key="6">
    <source>
        <dbReference type="EMBL" id="MBL0420892.1"/>
    </source>
</evidence>
<dbReference type="GO" id="GO:0003677">
    <property type="term" value="F:DNA binding"/>
    <property type="evidence" value="ECO:0007669"/>
    <property type="project" value="UniProtKB-KW"/>
</dbReference>
<keyword evidence="3" id="KW-0238">DNA-binding</keyword>
<dbReference type="PROSITE" id="PS50931">
    <property type="entry name" value="HTH_LYSR"/>
    <property type="match status" value="1"/>
</dbReference>
<dbReference type="InterPro" id="IPR036388">
    <property type="entry name" value="WH-like_DNA-bd_sf"/>
</dbReference>
<dbReference type="InterPro" id="IPR036390">
    <property type="entry name" value="WH_DNA-bd_sf"/>
</dbReference>
<dbReference type="EMBL" id="JAEQNA010000003">
    <property type="protein sequence ID" value="MBL0420892.1"/>
    <property type="molecule type" value="Genomic_DNA"/>
</dbReference>
<dbReference type="Gene3D" id="1.10.10.10">
    <property type="entry name" value="Winged helix-like DNA-binding domain superfamily/Winged helix DNA-binding domain"/>
    <property type="match status" value="1"/>
</dbReference>
<evidence type="ECO:0000256" key="3">
    <source>
        <dbReference type="ARBA" id="ARBA00023125"/>
    </source>
</evidence>
<evidence type="ECO:0000256" key="1">
    <source>
        <dbReference type="ARBA" id="ARBA00009437"/>
    </source>
</evidence>
<comment type="similarity">
    <text evidence="1">Belongs to the LysR transcriptional regulatory family.</text>
</comment>
<comment type="caution">
    <text evidence="6">The sequence shown here is derived from an EMBL/GenBank/DDBJ whole genome shotgun (WGS) entry which is preliminary data.</text>
</comment>
<evidence type="ECO:0000259" key="5">
    <source>
        <dbReference type="PROSITE" id="PS50931"/>
    </source>
</evidence>
<dbReference type="InterPro" id="IPR050950">
    <property type="entry name" value="HTH-type_LysR_regulators"/>
</dbReference>
<dbReference type="RefSeq" id="WP_201683958.1">
    <property type="nucleotide sequence ID" value="NZ_JAEQNA010000003.1"/>
</dbReference>
<evidence type="ECO:0000256" key="4">
    <source>
        <dbReference type="ARBA" id="ARBA00023163"/>
    </source>
</evidence>
<dbReference type="FunFam" id="1.10.10.10:FF:000001">
    <property type="entry name" value="LysR family transcriptional regulator"/>
    <property type="match status" value="1"/>
</dbReference>
<protein>
    <submittedName>
        <fullName evidence="6">LysR family transcriptional regulator</fullName>
    </submittedName>
</protein>
<dbReference type="Proteomes" id="UP000613011">
    <property type="component" value="Unassembled WGS sequence"/>
</dbReference>
<gene>
    <name evidence="6" type="ORF">JI739_11095</name>
</gene>
<dbReference type="InterPro" id="IPR000847">
    <property type="entry name" value="LysR_HTH_N"/>
</dbReference>
<accession>A0A937D520</accession>
<keyword evidence="2" id="KW-0805">Transcription regulation</keyword>
<dbReference type="GO" id="GO:0005829">
    <property type="term" value="C:cytosol"/>
    <property type="evidence" value="ECO:0007669"/>
    <property type="project" value="TreeGrafter"/>
</dbReference>
<dbReference type="Pfam" id="PF03466">
    <property type="entry name" value="LysR_substrate"/>
    <property type="match status" value="1"/>
</dbReference>
<dbReference type="AlphaFoldDB" id="A0A937D520"/>
<keyword evidence="4" id="KW-0804">Transcription</keyword>
<dbReference type="GO" id="GO:0003700">
    <property type="term" value="F:DNA-binding transcription factor activity"/>
    <property type="evidence" value="ECO:0007669"/>
    <property type="project" value="InterPro"/>
</dbReference>
<dbReference type="SUPFAM" id="SSF53850">
    <property type="entry name" value="Periplasmic binding protein-like II"/>
    <property type="match status" value="1"/>
</dbReference>
<dbReference type="InterPro" id="IPR005119">
    <property type="entry name" value="LysR_subst-bd"/>
</dbReference>
<dbReference type="Gene3D" id="3.40.190.290">
    <property type="match status" value="1"/>
</dbReference>
<feature type="domain" description="HTH lysR-type" evidence="5">
    <location>
        <begin position="6"/>
        <end position="63"/>
    </location>
</feature>
<organism evidence="6 7">
    <name type="scientific">Ramlibacter aurantiacus</name>
    <dbReference type="NCBI Taxonomy" id="2801330"/>
    <lineage>
        <taxon>Bacteria</taxon>
        <taxon>Pseudomonadati</taxon>
        <taxon>Pseudomonadota</taxon>
        <taxon>Betaproteobacteria</taxon>
        <taxon>Burkholderiales</taxon>
        <taxon>Comamonadaceae</taxon>
        <taxon>Ramlibacter</taxon>
    </lineage>
</organism>